<accession>A0A7W4IAR0</accession>
<proteinExistence type="predicted"/>
<evidence type="ECO:0000313" key="2">
    <source>
        <dbReference type="EMBL" id="MBB2159436.1"/>
    </source>
</evidence>
<dbReference type="EMBL" id="JABEQJ010000004">
    <property type="protein sequence ID" value="MBB2159436.1"/>
    <property type="molecule type" value="Genomic_DNA"/>
</dbReference>
<protein>
    <submittedName>
        <fullName evidence="2">Uncharacterized protein</fullName>
    </submittedName>
</protein>
<sequence>MKPIVPAGTSSVIPGSHDGQSRNDAQTTIAAKDADGNENPNVSRAKPPISICPITIRAVMMTPNPPRNPATFFQ</sequence>
<organism evidence="2 3">
    <name type="scientific">Gluconacetobacter sacchari</name>
    <dbReference type="NCBI Taxonomy" id="92759"/>
    <lineage>
        <taxon>Bacteria</taxon>
        <taxon>Pseudomonadati</taxon>
        <taxon>Pseudomonadota</taxon>
        <taxon>Alphaproteobacteria</taxon>
        <taxon>Acetobacterales</taxon>
        <taxon>Acetobacteraceae</taxon>
        <taxon>Gluconacetobacter</taxon>
    </lineage>
</organism>
<dbReference type="AlphaFoldDB" id="A0A7W4IAR0"/>
<reference evidence="2 3" key="1">
    <citation type="submission" date="2020-04" db="EMBL/GenBank/DDBJ databases">
        <title>Description of novel Gluconacetobacter.</title>
        <authorList>
            <person name="Sombolestani A."/>
        </authorList>
    </citation>
    <scope>NUCLEOTIDE SEQUENCE [LARGE SCALE GENOMIC DNA]</scope>
    <source>
        <strain evidence="2 3">LMG 19747</strain>
    </source>
</reference>
<comment type="caution">
    <text evidence="2">The sequence shown here is derived from an EMBL/GenBank/DDBJ whole genome shotgun (WGS) entry which is preliminary data.</text>
</comment>
<gene>
    <name evidence="2" type="ORF">HLH48_04490</name>
</gene>
<dbReference type="RefSeq" id="WP_182996310.1">
    <property type="nucleotide sequence ID" value="NZ_JABEQJ010000004.1"/>
</dbReference>
<name>A0A7W4IAR0_9PROT</name>
<evidence type="ECO:0000256" key="1">
    <source>
        <dbReference type="SAM" id="MobiDB-lite"/>
    </source>
</evidence>
<feature type="region of interest" description="Disordered" evidence="1">
    <location>
        <begin position="1"/>
        <end position="47"/>
    </location>
</feature>
<evidence type="ECO:0000313" key="3">
    <source>
        <dbReference type="Proteomes" id="UP000589085"/>
    </source>
</evidence>
<dbReference type="Proteomes" id="UP000589085">
    <property type="component" value="Unassembled WGS sequence"/>
</dbReference>